<protein>
    <submittedName>
        <fullName evidence="1">Uncharacterized protein</fullName>
    </submittedName>
</protein>
<proteinExistence type="predicted"/>
<accession>A0ABW4DC33</accession>
<dbReference type="Proteomes" id="UP001597340">
    <property type="component" value="Unassembled WGS sequence"/>
</dbReference>
<dbReference type="Gene3D" id="1.10.287.490">
    <property type="entry name" value="Helix hairpin bin"/>
    <property type="match status" value="1"/>
</dbReference>
<keyword evidence="2" id="KW-1185">Reference proteome</keyword>
<gene>
    <name evidence="1" type="ORF">ACFQ5D_07855</name>
</gene>
<organism evidence="1 2">
    <name type="scientific">Paenibacillus farraposensis</name>
    <dbReference type="NCBI Taxonomy" id="2807095"/>
    <lineage>
        <taxon>Bacteria</taxon>
        <taxon>Bacillati</taxon>
        <taxon>Bacillota</taxon>
        <taxon>Bacilli</taxon>
        <taxon>Bacillales</taxon>
        <taxon>Paenibacillaceae</taxon>
        <taxon>Paenibacillus</taxon>
    </lineage>
</organism>
<name>A0ABW4DC33_9BACL</name>
<sequence>MNADLRNTEYLRPKVGLGCSPSRKNLPPAARTTIFNPNPYLQIEAVRKGIQRKMTAYYAYHAELLNTEKIMADIHFIGSEHVQPLPE</sequence>
<evidence type="ECO:0000313" key="2">
    <source>
        <dbReference type="Proteomes" id="UP001597340"/>
    </source>
</evidence>
<comment type="caution">
    <text evidence="1">The sequence shown here is derived from an EMBL/GenBank/DDBJ whole genome shotgun (WGS) entry which is preliminary data.</text>
</comment>
<evidence type="ECO:0000313" key="1">
    <source>
        <dbReference type="EMBL" id="MFD1461353.1"/>
    </source>
</evidence>
<dbReference type="EMBL" id="JBHTNZ010000007">
    <property type="protein sequence ID" value="MFD1461353.1"/>
    <property type="molecule type" value="Genomic_DNA"/>
</dbReference>
<reference evidence="2" key="1">
    <citation type="journal article" date="2019" name="Int. J. Syst. Evol. Microbiol.">
        <title>The Global Catalogue of Microorganisms (GCM) 10K type strain sequencing project: providing services to taxonomists for standard genome sequencing and annotation.</title>
        <authorList>
            <consortium name="The Broad Institute Genomics Platform"/>
            <consortium name="The Broad Institute Genome Sequencing Center for Infectious Disease"/>
            <person name="Wu L."/>
            <person name="Ma J."/>
        </authorList>
    </citation>
    <scope>NUCLEOTIDE SEQUENCE [LARGE SCALE GENOMIC DNA]</scope>
    <source>
        <strain evidence="2">CCM 9147</strain>
    </source>
</reference>